<sequence>MAEENGGLAGIIGASSGVADAIMRQAKALEVEYETLNGFKKLVDAQLKKLDGSQASPDKLQDGTLPAGTLGTGFAEADALFKAYGTVHAQLTTLSKGLADQIEGLGIAIITGGKGFAGVDEEVRQRMLAIAQRAKEHYVADRDPSAKHEQPQQQPQGAGKPSGTPAPAPSTSRGHI</sequence>
<accession>A0ABQ3ERV5</accession>
<reference evidence="3" key="1">
    <citation type="journal article" date="2019" name="Int. J. Syst. Evol. Microbiol.">
        <title>The Global Catalogue of Microorganisms (GCM) 10K type strain sequencing project: providing services to taxonomists for standard genome sequencing and annotation.</title>
        <authorList>
            <consortium name="The Broad Institute Genomics Platform"/>
            <consortium name="The Broad Institute Genome Sequencing Center for Infectious Disease"/>
            <person name="Wu L."/>
            <person name="Ma J."/>
        </authorList>
    </citation>
    <scope>NUCLEOTIDE SEQUENCE [LARGE SCALE GENOMIC DNA]</scope>
    <source>
        <strain evidence="3">JCM 4738</strain>
    </source>
</reference>
<evidence type="ECO:0000313" key="2">
    <source>
        <dbReference type="EMBL" id="GHB41775.1"/>
    </source>
</evidence>
<gene>
    <name evidence="2" type="ORF">GCM10010347_09370</name>
</gene>
<protein>
    <submittedName>
        <fullName evidence="2">Uncharacterized protein</fullName>
    </submittedName>
</protein>
<evidence type="ECO:0000256" key="1">
    <source>
        <dbReference type="SAM" id="MobiDB-lite"/>
    </source>
</evidence>
<keyword evidence="3" id="KW-1185">Reference proteome</keyword>
<comment type="caution">
    <text evidence="2">The sequence shown here is derived from an EMBL/GenBank/DDBJ whole genome shotgun (WGS) entry which is preliminary data.</text>
</comment>
<feature type="compositionally biased region" description="Basic and acidic residues" evidence="1">
    <location>
        <begin position="134"/>
        <end position="150"/>
    </location>
</feature>
<dbReference type="InterPro" id="IPR022534">
    <property type="entry name" value="DUF2563"/>
</dbReference>
<organism evidence="2 3">
    <name type="scientific">Streptomyces cirratus</name>
    <dbReference type="NCBI Taxonomy" id="68187"/>
    <lineage>
        <taxon>Bacteria</taxon>
        <taxon>Bacillati</taxon>
        <taxon>Actinomycetota</taxon>
        <taxon>Actinomycetes</taxon>
        <taxon>Kitasatosporales</taxon>
        <taxon>Streptomycetaceae</taxon>
        <taxon>Streptomyces</taxon>
    </lineage>
</organism>
<proteinExistence type="predicted"/>
<dbReference type="RefSeq" id="WP_229873317.1">
    <property type="nucleotide sequence ID" value="NZ_BMVP01000001.1"/>
</dbReference>
<dbReference type="Proteomes" id="UP000642673">
    <property type="component" value="Unassembled WGS sequence"/>
</dbReference>
<name>A0ABQ3ERV5_9ACTN</name>
<evidence type="ECO:0000313" key="3">
    <source>
        <dbReference type="Proteomes" id="UP000642673"/>
    </source>
</evidence>
<dbReference type="Pfam" id="PF10817">
    <property type="entry name" value="DUF2563"/>
    <property type="match status" value="1"/>
</dbReference>
<feature type="region of interest" description="Disordered" evidence="1">
    <location>
        <begin position="134"/>
        <end position="176"/>
    </location>
</feature>
<dbReference type="EMBL" id="BMVP01000001">
    <property type="protein sequence ID" value="GHB41775.1"/>
    <property type="molecule type" value="Genomic_DNA"/>
</dbReference>
<feature type="compositionally biased region" description="Low complexity" evidence="1">
    <location>
        <begin position="151"/>
        <end position="176"/>
    </location>
</feature>